<sequence>LVEIVVKVVDMCHQLMIVVVQKYYLDLKRVIVKVLSLILVGLKKYFGLVE</sequence>
<name>A0ACA9RVP1_9GLOM</name>
<feature type="non-terminal residue" evidence="1">
    <location>
        <position position="1"/>
    </location>
</feature>
<feature type="non-terminal residue" evidence="1">
    <location>
        <position position="50"/>
    </location>
</feature>
<dbReference type="EMBL" id="CAJVQC010072896">
    <property type="protein sequence ID" value="CAG8811850.1"/>
    <property type="molecule type" value="Genomic_DNA"/>
</dbReference>
<evidence type="ECO:0000313" key="1">
    <source>
        <dbReference type="EMBL" id="CAG8811850.1"/>
    </source>
</evidence>
<keyword evidence="2" id="KW-1185">Reference proteome</keyword>
<evidence type="ECO:0000313" key="2">
    <source>
        <dbReference type="Proteomes" id="UP000789920"/>
    </source>
</evidence>
<organism evidence="1 2">
    <name type="scientific">Racocetra persica</name>
    <dbReference type="NCBI Taxonomy" id="160502"/>
    <lineage>
        <taxon>Eukaryota</taxon>
        <taxon>Fungi</taxon>
        <taxon>Fungi incertae sedis</taxon>
        <taxon>Mucoromycota</taxon>
        <taxon>Glomeromycotina</taxon>
        <taxon>Glomeromycetes</taxon>
        <taxon>Diversisporales</taxon>
        <taxon>Gigasporaceae</taxon>
        <taxon>Racocetra</taxon>
    </lineage>
</organism>
<comment type="caution">
    <text evidence="1">The sequence shown here is derived from an EMBL/GenBank/DDBJ whole genome shotgun (WGS) entry which is preliminary data.</text>
</comment>
<reference evidence="1" key="1">
    <citation type="submission" date="2021-06" db="EMBL/GenBank/DDBJ databases">
        <authorList>
            <person name="Kallberg Y."/>
            <person name="Tangrot J."/>
            <person name="Rosling A."/>
        </authorList>
    </citation>
    <scope>NUCLEOTIDE SEQUENCE</scope>
    <source>
        <strain evidence="1">MA461A</strain>
    </source>
</reference>
<proteinExistence type="predicted"/>
<gene>
    <name evidence="1" type="ORF">RPERSI_LOCUS23401</name>
</gene>
<dbReference type="Proteomes" id="UP000789920">
    <property type="component" value="Unassembled WGS sequence"/>
</dbReference>
<protein>
    <submittedName>
        <fullName evidence="1">4683_t:CDS:1</fullName>
    </submittedName>
</protein>
<accession>A0ACA9RVP1</accession>